<dbReference type="EMBL" id="CADCSU010000091">
    <property type="protein sequence ID" value="CAA9199063.1"/>
    <property type="molecule type" value="Genomic_DNA"/>
</dbReference>
<accession>A0A6J4GNK6</accession>
<protein>
    <recommendedName>
        <fullName evidence="4">Beta-lactamase-inhibitor-like PepSY-like domain-containing protein</fullName>
    </recommendedName>
</protein>
<proteinExistence type="predicted"/>
<dbReference type="SUPFAM" id="SSF160574">
    <property type="entry name" value="BT0923-like"/>
    <property type="match status" value="1"/>
</dbReference>
<evidence type="ECO:0008006" key="4">
    <source>
        <dbReference type="Google" id="ProtNLM"/>
    </source>
</evidence>
<evidence type="ECO:0000313" key="3">
    <source>
        <dbReference type="Proteomes" id="UP000479938"/>
    </source>
</evidence>
<keyword evidence="1" id="KW-0732">Signal</keyword>
<dbReference type="RefSeq" id="WP_173970994.1">
    <property type="nucleotide sequence ID" value="NZ_CADCSU010000091.1"/>
</dbReference>
<evidence type="ECO:0000313" key="2">
    <source>
        <dbReference type="EMBL" id="CAA9199063.1"/>
    </source>
</evidence>
<keyword evidence="3" id="KW-1185">Reference proteome</keyword>
<name>A0A6J4GNK6_9FLAO</name>
<evidence type="ECO:0000256" key="1">
    <source>
        <dbReference type="SAM" id="SignalP"/>
    </source>
</evidence>
<dbReference type="AlphaFoldDB" id="A0A6J4GNK6"/>
<dbReference type="Gene3D" id="3.10.450.360">
    <property type="match status" value="1"/>
</dbReference>
<dbReference type="Proteomes" id="UP000479938">
    <property type="component" value="Unassembled WGS sequence"/>
</dbReference>
<gene>
    <name evidence="2" type="ORF">FLA105534_02396</name>
</gene>
<organism evidence="2 3">
    <name type="scientific">Flavobacterium bizetiae</name>
    <dbReference type="NCBI Taxonomy" id="2704140"/>
    <lineage>
        <taxon>Bacteria</taxon>
        <taxon>Pseudomonadati</taxon>
        <taxon>Bacteroidota</taxon>
        <taxon>Flavobacteriia</taxon>
        <taxon>Flavobacteriales</taxon>
        <taxon>Flavobacteriaceae</taxon>
        <taxon>Flavobacterium</taxon>
    </lineage>
</organism>
<feature type="chain" id="PRO_5027029519" description="Beta-lactamase-inhibitor-like PepSY-like domain-containing protein" evidence="1">
    <location>
        <begin position="20"/>
        <end position="98"/>
    </location>
</feature>
<feature type="signal peptide" evidence="1">
    <location>
        <begin position="1"/>
        <end position="19"/>
    </location>
</feature>
<sequence length="98" mass="10529">MKKLILSAIIVLGSLSTYASMSTTSEQAMTVVSAQAEYTEVNADAVPPAVKTALQTAYPGAKLDKAFVNEKKEYKLEISVGDQKATVFSDVNGNWLKI</sequence>
<reference evidence="2 3" key="1">
    <citation type="submission" date="2020-02" db="EMBL/GenBank/DDBJ databases">
        <authorList>
            <person name="Criscuolo A."/>
        </authorList>
    </citation>
    <scope>NUCLEOTIDE SEQUENCE [LARGE SCALE GENOMIC DNA]</scope>
    <source>
        <strain evidence="2">CIP105534</strain>
    </source>
</reference>